<keyword evidence="2" id="KW-1185">Reference proteome</keyword>
<accession>A0A5B8VR85</accession>
<reference evidence="1 2" key="1">
    <citation type="journal article" date="2017" name="Int. J. Syst. Evol. Microbiol.">
        <title>Arachidicoccus ginsenosidivorans sp. nov., with ginsenoside-converting activity isolated from ginseng cultivating soil.</title>
        <authorList>
            <person name="Siddiqi M.Z."/>
            <person name="Aslam Z."/>
            <person name="Im W.T."/>
        </authorList>
    </citation>
    <scope>NUCLEOTIDE SEQUENCE [LARGE SCALE GENOMIC DNA]</scope>
    <source>
        <strain evidence="1 2">Gsoil 809</strain>
    </source>
</reference>
<dbReference type="RefSeq" id="WP_146786821.1">
    <property type="nucleotide sequence ID" value="NZ_CP042434.1"/>
</dbReference>
<name>A0A5B8VR85_9BACT</name>
<proteinExistence type="predicted"/>
<dbReference type="Proteomes" id="UP000321291">
    <property type="component" value="Chromosome"/>
</dbReference>
<organism evidence="1 2">
    <name type="scientific">Arachidicoccus ginsenosidivorans</name>
    <dbReference type="NCBI Taxonomy" id="496057"/>
    <lineage>
        <taxon>Bacteria</taxon>
        <taxon>Pseudomonadati</taxon>
        <taxon>Bacteroidota</taxon>
        <taxon>Chitinophagia</taxon>
        <taxon>Chitinophagales</taxon>
        <taxon>Chitinophagaceae</taxon>
        <taxon>Arachidicoccus</taxon>
    </lineage>
</organism>
<dbReference type="EMBL" id="CP042434">
    <property type="protein sequence ID" value="QEC73773.1"/>
    <property type="molecule type" value="Genomic_DNA"/>
</dbReference>
<gene>
    <name evidence="1" type="ORF">FSB73_20980</name>
</gene>
<evidence type="ECO:0000313" key="2">
    <source>
        <dbReference type="Proteomes" id="UP000321291"/>
    </source>
</evidence>
<dbReference type="OrthoDB" id="1845327at2"/>
<evidence type="ECO:0000313" key="1">
    <source>
        <dbReference type="EMBL" id="QEC73773.1"/>
    </source>
</evidence>
<dbReference type="KEGG" id="agi:FSB73_20980"/>
<dbReference type="AlphaFoldDB" id="A0A5B8VR85"/>
<protein>
    <submittedName>
        <fullName evidence="1">Uncharacterized protein</fullName>
    </submittedName>
</protein>
<sequence length="153" mass="17494">MNFSAAERVYSSGMLGIIAIIQKLISEGYCFQVILPKNGKMAALYQNTNWAHFMAPTNYKYSIGTDRLLCTRNFKDDKDIADLTNEFMDLVLRTMYMPKDVISALEWSIYEICDNVINHADSKLGGYIEANVFLNEKESDLLWLMQGVVFSIH</sequence>